<name>A0AAE4AUW6_9ACTN</name>
<dbReference type="AlphaFoldDB" id="A0AAE4AUW6"/>
<dbReference type="RefSeq" id="WP_307233931.1">
    <property type="nucleotide sequence ID" value="NZ_JAUSUZ010000001.1"/>
</dbReference>
<reference evidence="1 3" key="1">
    <citation type="submission" date="2023-07" db="EMBL/GenBank/DDBJ databases">
        <title>Sequencing the genomes of 1000 actinobacteria strains.</title>
        <authorList>
            <person name="Klenk H.-P."/>
        </authorList>
    </citation>
    <scope>NUCLEOTIDE SEQUENCE [LARGE SCALE GENOMIC DNA]</scope>
    <source>
        <strain evidence="1 3">DSM 44709</strain>
    </source>
</reference>
<evidence type="ECO:0000313" key="1">
    <source>
        <dbReference type="EMBL" id="MDQ0363362.1"/>
    </source>
</evidence>
<gene>
    <name evidence="1" type="ORF">J2S42_000031</name>
    <name evidence="2" type="ORF">J2S42_008432</name>
</gene>
<evidence type="ECO:0000313" key="2">
    <source>
        <dbReference type="EMBL" id="MDQ0371684.1"/>
    </source>
</evidence>
<keyword evidence="3" id="KW-1185">Reference proteome</keyword>
<sequence length="135" mass="15517">MSDLFFDWMFTRRFAKHAYDDRFLLHDGTRYIVCNLSDRDHQCWVAAWTADGQMPLTPLNVLSEQHVWERQYRPAAEMMALWNGIFKPGDDLPGCVFTGRSWDGVAVRDVFRDSGWSTDAVRGELVALLDAVEAS</sequence>
<proteinExistence type="predicted"/>
<comment type="caution">
    <text evidence="1">The sequence shown here is derived from an EMBL/GenBank/DDBJ whole genome shotgun (WGS) entry which is preliminary data.</text>
</comment>
<dbReference type="EMBL" id="JAUSUZ010000001">
    <property type="protein sequence ID" value="MDQ0363362.1"/>
    <property type="molecule type" value="Genomic_DNA"/>
</dbReference>
<protein>
    <submittedName>
        <fullName evidence="1">Uncharacterized protein</fullName>
    </submittedName>
</protein>
<evidence type="ECO:0000313" key="3">
    <source>
        <dbReference type="Proteomes" id="UP001240236"/>
    </source>
</evidence>
<dbReference type="EMBL" id="JAUSUZ010000002">
    <property type="protein sequence ID" value="MDQ0371684.1"/>
    <property type="molecule type" value="Genomic_DNA"/>
</dbReference>
<dbReference type="Proteomes" id="UP001240236">
    <property type="component" value="Unassembled WGS sequence"/>
</dbReference>
<organism evidence="1 3">
    <name type="scientific">Catenuloplanes indicus</name>
    <dbReference type="NCBI Taxonomy" id="137267"/>
    <lineage>
        <taxon>Bacteria</taxon>
        <taxon>Bacillati</taxon>
        <taxon>Actinomycetota</taxon>
        <taxon>Actinomycetes</taxon>
        <taxon>Micromonosporales</taxon>
        <taxon>Micromonosporaceae</taxon>
        <taxon>Catenuloplanes</taxon>
    </lineage>
</organism>
<accession>A0AAE4AUW6</accession>